<gene>
    <name evidence="4" type="ORF">PG991_008581</name>
</gene>
<dbReference type="PANTHER" id="PTHR46310:SF7">
    <property type="entry name" value="AMIDASE 1"/>
    <property type="match status" value="1"/>
</dbReference>
<protein>
    <recommendedName>
        <fullName evidence="6">Amidase domain-containing protein</fullName>
    </recommendedName>
</protein>
<evidence type="ECO:0000259" key="2">
    <source>
        <dbReference type="Pfam" id="PF01425"/>
    </source>
</evidence>
<dbReference type="Pfam" id="PF01425">
    <property type="entry name" value="Amidase"/>
    <property type="match status" value="1"/>
</dbReference>
<proteinExistence type="predicted"/>
<sequence length="642" mass="70666">MIGTLRLFAAISSAVFGVHGMAYKTTSTTVRLGDIAYYMHSSPHADLETGVQVLDINATSEPCTLITIGPSFHLESTIKKFSTDDVWTPRFLKYVIIQADNTDQTLSEDDRLSLSALGTESFHVVHGNEAQKRLPEGPYFVDHGRLHGAYRLYPDTAGAFVVATIPAVEGDGFRALDASAYGEQYPATLTVAVPSRLYFNKTEDKPFAGSRVAVKDIIDLKGLKTGGSSRAYTELYPPRETTASAVQRLIDLGFVVVGKTKTTQFADSEWPTADWVDYHGPFNPHGDGYLTPSGSSAGSASAVSTYSWLDFALGTDRSIRSPAAAQAIFGMRPTLGAVGMDGVIPYSSNWDTIGALARTGADIKILAQALYGTQETATKNFKLPTKLIYPTDYWPVADAASQKVFDNFVSQLETLLGVQRVELSLAETWRQTRPDDTSESIAEQFHHVFDWSANRDQWTGLLEPFIKEYTEKTGKPPVLNPQVRFKVSEYTPSITAEQKREGERLLAMYHDWFYEQILAPSKDGYSSSIIILPWTNGEPDYRDKYKTGPQQFTGQGFFFYNVGPYAQCPELIFPEIAVGTTPYVSKFHGMTEELPAAVGIMAAKGSDIMLADLVAKIFQNESSQRLVSADADEHQVPISNEL</sequence>
<evidence type="ECO:0000256" key="1">
    <source>
        <dbReference type="SAM" id="SignalP"/>
    </source>
</evidence>
<dbReference type="InterPro" id="IPR058329">
    <property type="entry name" value="Arp1_N"/>
</dbReference>
<feature type="domain" description="Amidase" evidence="2">
    <location>
        <begin position="201"/>
        <end position="384"/>
    </location>
</feature>
<name>A0ABR1RN88_9PEZI</name>
<dbReference type="InterPro" id="IPR036928">
    <property type="entry name" value="AS_sf"/>
</dbReference>
<evidence type="ECO:0008006" key="6">
    <source>
        <dbReference type="Google" id="ProtNLM"/>
    </source>
</evidence>
<keyword evidence="5" id="KW-1185">Reference proteome</keyword>
<keyword evidence="1" id="KW-0732">Signal</keyword>
<dbReference type="SUPFAM" id="SSF75304">
    <property type="entry name" value="Amidase signature (AS) enzymes"/>
    <property type="match status" value="1"/>
</dbReference>
<dbReference type="Gene3D" id="3.90.1300.10">
    <property type="entry name" value="Amidase signature (AS) domain"/>
    <property type="match status" value="1"/>
</dbReference>
<evidence type="ECO:0000259" key="3">
    <source>
        <dbReference type="Pfam" id="PF26053"/>
    </source>
</evidence>
<comment type="caution">
    <text evidence="4">The sequence shown here is derived from an EMBL/GenBank/DDBJ whole genome shotgun (WGS) entry which is preliminary data.</text>
</comment>
<dbReference type="Pfam" id="PF26053">
    <property type="entry name" value="DUF8016"/>
    <property type="match status" value="1"/>
</dbReference>
<organism evidence="4 5">
    <name type="scientific">Apiospora marii</name>
    <dbReference type="NCBI Taxonomy" id="335849"/>
    <lineage>
        <taxon>Eukaryota</taxon>
        <taxon>Fungi</taxon>
        <taxon>Dikarya</taxon>
        <taxon>Ascomycota</taxon>
        <taxon>Pezizomycotina</taxon>
        <taxon>Sordariomycetes</taxon>
        <taxon>Xylariomycetidae</taxon>
        <taxon>Amphisphaeriales</taxon>
        <taxon>Apiosporaceae</taxon>
        <taxon>Apiospora</taxon>
    </lineage>
</organism>
<evidence type="ECO:0000313" key="5">
    <source>
        <dbReference type="Proteomes" id="UP001396898"/>
    </source>
</evidence>
<evidence type="ECO:0000313" key="4">
    <source>
        <dbReference type="EMBL" id="KAK8015693.1"/>
    </source>
</evidence>
<accession>A0ABR1RN88</accession>
<reference evidence="4 5" key="1">
    <citation type="submission" date="2023-01" db="EMBL/GenBank/DDBJ databases">
        <title>Analysis of 21 Apiospora genomes using comparative genomics revels a genus with tremendous synthesis potential of carbohydrate active enzymes and secondary metabolites.</title>
        <authorList>
            <person name="Sorensen T."/>
        </authorList>
    </citation>
    <scope>NUCLEOTIDE SEQUENCE [LARGE SCALE GENOMIC DNA]</scope>
    <source>
        <strain evidence="4 5">CBS 20057</strain>
    </source>
</reference>
<dbReference type="InterPro" id="IPR023631">
    <property type="entry name" value="Amidase_dom"/>
</dbReference>
<feature type="chain" id="PRO_5047207284" description="Amidase domain-containing protein" evidence="1">
    <location>
        <begin position="21"/>
        <end position="642"/>
    </location>
</feature>
<dbReference type="Proteomes" id="UP001396898">
    <property type="component" value="Unassembled WGS sequence"/>
</dbReference>
<dbReference type="PANTHER" id="PTHR46310">
    <property type="entry name" value="AMIDASE 1"/>
    <property type="match status" value="1"/>
</dbReference>
<dbReference type="EMBL" id="JAQQWI010000012">
    <property type="protein sequence ID" value="KAK8015693.1"/>
    <property type="molecule type" value="Genomic_DNA"/>
</dbReference>
<feature type="domain" description="Scytalone dehydratase-like protein Arp1 N-terminal" evidence="3">
    <location>
        <begin position="71"/>
        <end position="153"/>
    </location>
</feature>
<feature type="signal peptide" evidence="1">
    <location>
        <begin position="1"/>
        <end position="20"/>
    </location>
</feature>